<feature type="non-terminal residue" evidence="1">
    <location>
        <position position="1"/>
    </location>
</feature>
<gene>
    <name evidence="1" type="ORF">AFUS01_LOCUS39509</name>
</gene>
<reference evidence="1" key="1">
    <citation type="submission" date="2021-06" db="EMBL/GenBank/DDBJ databases">
        <authorList>
            <person name="Hodson N. C."/>
            <person name="Mongue J. A."/>
            <person name="Jaron S. K."/>
        </authorList>
    </citation>
    <scope>NUCLEOTIDE SEQUENCE</scope>
</reference>
<evidence type="ECO:0000313" key="2">
    <source>
        <dbReference type="Proteomes" id="UP000708208"/>
    </source>
</evidence>
<comment type="caution">
    <text evidence="1">The sequence shown here is derived from an EMBL/GenBank/DDBJ whole genome shotgun (WGS) entry which is preliminary data.</text>
</comment>
<organism evidence="1 2">
    <name type="scientific">Allacma fusca</name>
    <dbReference type="NCBI Taxonomy" id="39272"/>
    <lineage>
        <taxon>Eukaryota</taxon>
        <taxon>Metazoa</taxon>
        <taxon>Ecdysozoa</taxon>
        <taxon>Arthropoda</taxon>
        <taxon>Hexapoda</taxon>
        <taxon>Collembola</taxon>
        <taxon>Symphypleona</taxon>
        <taxon>Sminthuridae</taxon>
        <taxon>Allacma</taxon>
    </lineage>
</organism>
<dbReference type="Proteomes" id="UP000708208">
    <property type="component" value="Unassembled WGS sequence"/>
</dbReference>
<dbReference type="EMBL" id="CAJVCH010552409">
    <property type="protein sequence ID" value="CAG7829653.1"/>
    <property type="molecule type" value="Genomic_DNA"/>
</dbReference>
<name>A0A8J2L6U7_9HEXA</name>
<evidence type="ECO:0000313" key="1">
    <source>
        <dbReference type="EMBL" id="CAG7829653.1"/>
    </source>
</evidence>
<keyword evidence="2" id="KW-1185">Reference proteome</keyword>
<sequence>MISFGTKAEMKQLEDDKIAEALELSFARGDDSQ</sequence>
<proteinExistence type="predicted"/>
<protein>
    <submittedName>
        <fullName evidence="1">Uncharacterized protein</fullName>
    </submittedName>
</protein>
<dbReference type="AlphaFoldDB" id="A0A8J2L6U7"/>
<accession>A0A8J2L6U7</accession>